<dbReference type="Proteomes" id="UP000029628">
    <property type="component" value="Unassembled WGS sequence"/>
</dbReference>
<dbReference type="GO" id="GO:0030313">
    <property type="term" value="C:cell envelope"/>
    <property type="evidence" value="ECO:0007669"/>
    <property type="project" value="UniProtKB-SubCell"/>
</dbReference>
<keyword evidence="2 5" id="KW-0813">Transport</keyword>
<sequence>MMTIIVAMISLLICSFLYVGCGSTKQAAPADKKIKVVATTTMLADLARQVGGDKVEVQGLMKPGVDPHVYSATTADVQALEQADVIVYNGVELEGKLEETLENLAKKNKVVINASSLIPENTLLDFEEDGEVGKDPHIWFSVNNWKMATQAVVKGLSEKDSANKAYYEAQGKAYTDKLTALDAKVKEQIASIPETSRVLVTAHDALGYFSRDYGIAVKGIQGVTTEDAANAADVDALANFIADHKIKAIFVESSVPTKSIEALQEAVAAKGWKVTVGGELFTDSLGDEGTEQGTYIGMMQYDVDTIVQALK</sequence>
<organism evidence="6 7">
    <name type="scientific">Veillonella montpellierensis DNF00314</name>
    <dbReference type="NCBI Taxonomy" id="1401067"/>
    <lineage>
        <taxon>Bacteria</taxon>
        <taxon>Bacillati</taxon>
        <taxon>Bacillota</taxon>
        <taxon>Negativicutes</taxon>
        <taxon>Veillonellales</taxon>
        <taxon>Veillonellaceae</taxon>
        <taxon>Veillonella</taxon>
    </lineage>
</organism>
<dbReference type="AlphaFoldDB" id="A0A096AI26"/>
<gene>
    <name evidence="6" type="ORF">HMPREF0872_07300</name>
</gene>
<dbReference type="PANTHER" id="PTHR42953:SF1">
    <property type="entry name" value="METAL-BINDING PROTEIN HI_0362-RELATED"/>
    <property type="match status" value="1"/>
</dbReference>
<evidence type="ECO:0000256" key="1">
    <source>
        <dbReference type="ARBA" id="ARBA00004196"/>
    </source>
</evidence>
<keyword evidence="3" id="KW-0479">Metal-binding</keyword>
<keyword evidence="7" id="KW-1185">Reference proteome</keyword>
<dbReference type="InterPro" id="IPR006128">
    <property type="entry name" value="Lipoprotein_PsaA-like"/>
</dbReference>
<dbReference type="PANTHER" id="PTHR42953">
    <property type="entry name" value="HIGH-AFFINITY ZINC UPTAKE SYSTEM PROTEIN ZNUA-RELATED"/>
    <property type="match status" value="1"/>
</dbReference>
<reference evidence="6 7" key="1">
    <citation type="submission" date="2014-07" db="EMBL/GenBank/DDBJ databases">
        <authorList>
            <person name="McCorrison J."/>
            <person name="Sanka R."/>
            <person name="Torralba M."/>
            <person name="Gillis M."/>
            <person name="Haft D.H."/>
            <person name="Methe B."/>
            <person name="Sutton G."/>
            <person name="Nelson K.E."/>
        </authorList>
    </citation>
    <scope>NUCLEOTIDE SEQUENCE [LARGE SCALE GENOMIC DNA]</scope>
    <source>
        <strain evidence="6 7">DNF00314</strain>
    </source>
</reference>
<comment type="caution">
    <text evidence="6">The sequence shown here is derived from an EMBL/GenBank/DDBJ whole genome shotgun (WGS) entry which is preliminary data.</text>
</comment>
<evidence type="ECO:0000313" key="7">
    <source>
        <dbReference type="Proteomes" id="UP000029628"/>
    </source>
</evidence>
<dbReference type="InterPro" id="IPR050492">
    <property type="entry name" value="Bact_metal-bind_prot9"/>
</dbReference>
<dbReference type="EMBL" id="JRNT01000028">
    <property type="protein sequence ID" value="KGF46753.1"/>
    <property type="molecule type" value="Genomic_DNA"/>
</dbReference>
<dbReference type="Gene3D" id="3.40.50.1980">
    <property type="entry name" value="Nitrogenase molybdenum iron protein domain"/>
    <property type="match status" value="2"/>
</dbReference>
<dbReference type="InterPro" id="IPR006129">
    <property type="entry name" value="AdhesinB"/>
</dbReference>
<dbReference type="GO" id="GO:0030001">
    <property type="term" value="P:metal ion transport"/>
    <property type="evidence" value="ECO:0007669"/>
    <property type="project" value="InterPro"/>
</dbReference>
<dbReference type="InterPro" id="IPR006127">
    <property type="entry name" value="ZnuA-like"/>
</dbReference>
<dbReference type="PRINTS" id="PR00691">
    <property type="entry name" value="ADHESINB"/>
</dbReference>
<evidence type="ECO:0000256" key="2">
    <source>
        <dbReference type="ARBA" id="ARBA00022448"/>
    </source>
</evidence>
<dbReference type="GO" id="GO:0007155">
    <property type="term" value="P:cell adhesion"/>
    <property type="evidence" value="ECO:0007669"/>
    <property type="project" value="InterPro"/>
</dbReference>
<proteinExistence type="inferred from homology"/>
<protein>
    <submittedName>
        <fullName evidence="6">Manganese transporter</fullName>
    </submittedName>
</protein>
<dbReference type="eggNOG" id="COG0803">
    <property type="taxonomic scope" value="Bacteria"/>
</dbReference>
<comment type="subcellular location">
    <subcellularLocation>
        <location evidence="1">Cell envelope</location>
    </subcellularLocation>
</comment>
<dbReference type="PRINTS" id="PR00690">
    <property type="entry name" value="ADHESNFAMILY"/>
</dbReference>
<name>A0A096AI26_9FIRM</name>
<dbReference type="SUPFAM" id="SSF53807">
    <property type="entry name" value="Helical backbone' metal receptor"/>
    <property type="match status" value="1"/>
</dbReference>
<dbReference type="GO" id="GO:0046872">
    <property type="term" value="F:metal ion binding"/>
    <property type="evidence" value="ECO:0007669"/>
    <property type="project" value="UniProtKB-KW"/>
</dbReference>
<dbReference type="Pfam" id="PF01297">
    <property type="entry name" value="ZnuA"/>
    <property type="match status" value="1"/>
</dbReference>
<keyword evidence="4" id="KW-0732">Signal</keyword>
<comment type="similarity">
    <text evidence="5">Belongs to the bacterial solute-binding protein 9 family.</text>
</comment>
<evidence type="ECO:0000256" key="3">
    <source>
        <dbReference type="ARBA" id="ARBA00022723"/>
    </source>
</evidence>
<accession>A0A096AI26</accession>
<evidence type="ECO:0000256" key="4">
    <source>
        <dbReference type="ARBA" id="ARBA00022729"/>
    </source>
</evidence>
<evidence type="ECO:0000256" key="5">
    <source>
        <dbReference type="RuleBase" id="RU003512"/>
    </source>
</evidence>
<evidence type="ECO:0000313" key="6">
    <source>
        <dbReference type="EMBL" id="KGF46753.1"/>
    </source>
</evidence>